<keyword evidence="2" id="KW-0732">Signal</keyword>
<dbReference type="Proteomes" id="UP001066276">
    <property type="component" value="Chromosome 12"/>
</dbReference>
<feature type="signal peptide" evidence="2">
    <location>
        <begin position="1"/>
        <end position="28"/>
    </location>
</feature>
<feature type="region of interest" description="Disordered" evidence="1">
    <location>
        <begin position="58"/>
        <end position="174"/>
    </location>
</feature>
<gene>
    <name evidence="3" type="ORF">NDU88_000610</name>
</gene>
<feature type="compositionally biased region" description="Polar residues" evidence="1">
    <location>
        <begin position="104"/>
        <end position="116"/>
    </location>
</feature>
<organism evidence="3 4">
    <name type="scientific">Pleurodeles waltl</name>
    <name type="common">Iberian ribbed newt</name>
    <dbReference type="NCBI Taxonomy" id="8319"/>
    <lineage>
        <taxon>Eukaryota</taxon>
        <taxon>Metazoa</taxon>
        <taxon>Chordata</taxon>
        <taxon>Craniata</taxon>
        <taxon>Vertebrata</taxon>
        <taxon>Euteleostomi</taxon>
        <taxon>Amphibia</taxon>
        <taxon>Batrachia</taxon>
        <taxon>Caudata</taxon>
        <taxon>Salamandroidea</taxon>
        <taxon>Salamandridae</taxon>
        <taxon>Pleurodelinae</taxon>
        <taxon>Pleurodeles</taxon>
    </lineage>
</organism>
<accession>A0AAV7KN61</accession>
<sequence>MSHRLPASPPLQMPSVTVFALLLGPVTPQQATLLLEGPRTPGPRLHTAGHLRAAADCTQPHHQEGGPVGPPPPFTGTPLRVCPVPIGTHSPGPPRPQPGPTTTASLPGVTSCSDSCRQAGPILATSRRGPRGPQAQATPVADASFTPAASAQHRPRLLKSRTTPQPEPQAAARGGGAPLLLFAAAHTKNSGRGRQRPQSQARHPRRLPRPTCSLPRSIGPPGRPQVPASCGRAHPRPAASSGKAPGRSASPRPQPGGARHLMSSLLLPAAIPRAGSGEAPVPGAPEAAVARPT</sequence>
<evidence type="ECO:0000313" key="4">
    <source>
        <dbReference type="Proteomes" id="UP001066276"/>
    </source>
</evidence>
<dbReference type="EMBL" id="JANPWB010000016">
    <property type="protein sequence ID" value="KAJ1080397.1"/>
    <property type="molecule type" value="Genomic_DNA"/>
</dbReference>
<dbReference type="AlphaFoldDB" id="A0AAV7KN61"/>
<evidence type="ECO:0000256" key="2">
    <source>
        <dbReference type="SAM" id="SignalP"/>
    </source>
</evidence>
<evidence type="ECO:0000313" key="3">
    <source>
        <dbReference type="EMBL" id="KAJ1080397.1"/>
    </source>
</evidence>
<keyword evidence="4" id="KW-1185">Reference proteome</keyword>
<feature type="region of interest" description="Disordered" evidence="1">
    <location>
        <begin position="187"/>
        <end position="293"/>
    </location>
</feature>
<protein>
    <submittedName>
        <fullName evidence="3">Uncharacterized protein</fullName>
    </submittedName>
</protein>
<proteinExistence type="predicted"/>
<reference evidence="3" key="1">
    <citation type="journal article" date="2022" name="bioRxiv">
        <title>Sequencing and chromosome-scale assembly of the giantPleurodeles waltlgenome.</title>
        <authorList>
            <person name="Brown T."/>
            <person name="Elewa A."/>
            <person name="Iarovenko S."/>
            <person name="Subramanian E."/>
            <person name="Araus A.J."/>
            <person name="Petzold A."/>
            <person name="Susuki M."/>
            <person name="Suzuki K.-i.T."/>
            <person name="Hayashi T."/>
            <person name="Toyoda A."/>
            <person name="Oliveira C."/>
            <person name="Osipova E."/>
            <person name="Leigh N.D."/>
            <person name="Simon A."/>
            <person name="Yun M.H."/>
        </authorList>
    </citation>
    <scope>NUCLEOTIDE SEQUENCE</scope>
    <source>
        <strain evidence="3">20211129_DDA</strain>
        <tissue evidence="3">Liver</tissue>
    </source>
</reference>
<evidence type="ECO:0000256" key="1">
    <source>
        <dbReference type="SAM" id="MobiDB-lite"/>
    </source>
</evidence>
<feature type="chain" id="PRO_5043339119" evidence="2">
    <location>
        <begin position="29"/>
        <end position="293"/>
    </location>
</feature>
<feature type="compositionally biased region" description="Low complexity" evidence="1">
    <location>
        <begin position="274"/>
        <end position="293"/>
    </location>
</feature>
<name>A0AAV7KN61_PLEWA</name>
<comment type="caution">
    <text evidence="3">The sequence shown here is derived from an EMBL/GenBank/DDBJ whole genome shotgun (WGS) entry which is preliminary data.</text>
</comment>